<evidence type="ECO:0000256" key="6">
    <source>
        <dbReference type="PIRSR" id="PIRSR003085-1"/>
    </source>
</evidence>
<evidence type="ECO:0000313" key="8">
    <source>
        <dbReference type="Proteomes" id="UP000244906"/>
    </source>
</evidence>
<evidence type="ECO:0000256" key="5">
    <source>
        <dbReference type="ARBA" id="ARBA00023098"/>
    </source>
</evidence>
<keyword evidence="2 7" id="KW-0489">Methyltransferase</keyword>
<keyword evidence="5" id="KW-0443">Lipid metabolism</keyword>
<dbReference type="InterPro" id="IPR050723">
    <property type="entry name" value="CFA/CMAS"/>
</dbReference>
<comment type="caution">
    <text evidence="7">The sequence shown here is derived from an EMBL/GenBank/DDBJ whole genome shotgun (WGS) entry which is preliminary data.</text>
</comment>
<proteinExistence type="inferred from homology"/>
<protein>
    <submittedName>
        <fullName evidence="7">SAM-dependent methyltransferase</fullName>
    </submittedName>
</protein>
<evidence type="ECO:0000313" key="7">
    <source>
        <dbReference type="EMBL" id="PVZ66394.1"/>
    </source>
</evidence>
<dbReference type="PIRSF" id="PIRSF003085">
    <property type="entry name" value="CMAS"/>
    <property type="match status" value="1"/>
</dbReference>
<dbReference type="EMBL" id="QDDL01000008">
    <property type="protein sequence ID" value="PVZ66394.1"/>
    <property type="molecule type" value="Genomic_DNA"/>
</dbReference>
<evidence type="ECO:0000256" key="1">
    <source>
        <dbReference type="ARBA" id="ARBA00010815"/>
    </source>
</evidence>
<dbReference type="AlphaFoldDB" id="A0A2V1GXM5"/>
<gene>
    <name evidence="7" type="ORF">DC094_17010</name>
</gene>
<dbReference type="GO" id="GO:0008610">
    <property type="term" value="P:lipid biosynthetic process"/>
    <property type="evidence" value="ECO:0007669"/>
    <property type="project" value="InterPro"/>
</dbReference>
<dbReference type="OrthoDB" id="9782855at2"/>
<dbReference type="RefSeq" id="WP_116688313.1">
    <property type="nucleotide sequence ID" value="NZ_CAWNYD010000008.1"/>
</dbReference>
<dbReference type="PANTHER" id="PTHR43667">
    <property type="entry name" value="CYCLOPROPANE-FATTY-ACYL-PHOSPHOLIPID SYNTHASE"/>
    <property type="match status" value="1"/>
</dbReference>
<dbReference type="Proteomes" id="UP000244906">
    <property type="component" value="Unassembled WGS sequence"/>
</dbReference>
<keyword evidence="8" id="KW-1185">Reference proteome</keyword>
<sequence>MDKTISTSGVANISWSENTSKKILLKLLKKIENGHLTIIDEQQKRLEFGGCGQRADLKATVIIQQPQAWKALLTGGSIGAGESFMRGDWQTPNLTPVIQLLLANLSVLDQLDSRFSRIAAPLFSIAHWLKDNSKKGSQKNISAHYDLSNDFFRQFLDPEMMYSCAWFKGQTTTLEQAAVDKLELICQKLELSADDHLLEIGTGWGGMAIYAAQKYGCKVTTTTISDQQYSYTKQRIESLGLQDRVTLLKSDYRDLTGQYDKLVSIEMIEAVGHKYLDTYFKKLDQLIKPSGLALIQAITILDQRYHQAKNSVDFIQRYIFPGGALPSITRISQGLTKTSQLAIVDAHSIGQHYAKTLSEWRKRFLENIEQVKQLGFDQSFINRWLFYLGYCEGGFLERHTDTYQLLLAAPGRKRHAGDKKWLD</sequence>
<dbReference type="Pfam" id="PF02353">
    <property type="entry name" value="CMAS"/>
    <property type="match status" value="1"/>
</dbReference>
<comment type="similarity">
    <text evidence="1">Belongs to the CFA/CMAS family.</text>
</comment>
<reference evidence="7 8" key="1">
    <citation type="submission" date="2018-04" db="EMBL/GenBank/DDBJ databases">
        <title>Thalassorhabdus spongiae gen. nov., sp. nov., isolated from a marine sponge in South-West Iceland.</title>
        <authorList>
            <person name="Knobloch S."/>
            <person name="Daussin A."/>
            <person name="Johannsson R."/>
            <person name="Marteinsson V.T."/>
        </authorList>
    </citation>
    <scope>NUCLEOTIDE SEQUENCE [LARGE SCALE GENOMIC DNA]</scope>
    <source>
        <strain evidence="7 8">Hp12</strain>
    </source>
</reference>
<dbReference type="Gene3D" id="3.40.50.150">
    <property type="entry name" value="Vaccinia Virus protein VP39"/>
    <property type="match status" value="1"/>
</dbReference>
<evidence type="ECO:0000256" key="4">
    <source>
        <dbReference type="ARBA" id="ARBA00022691"/>
    </source>
</evidence>
<dbReference type="GO" id="GO:0008168">
    <property type="term" value="F:methyltransferase activity"/>
    <property type="evidence" value="ECO:0007669"/>
    <property type="project" value="UniProtKB-KW"/>
</dbReference>
<keyword evidence="3 7" id="KW-0808">Transferase</keyword>
<feature type="active site" evidence="6">
    <location>
        <position position="391"/>
    </location>
</feature>
<dbReference type="InterPro" id="IPR003333">
    <property type="entry name" value="CMAS"/>
</dbReference>
<dbReference type="PANTHER" id="PTHR43667:SF2">
    <property type="entry name" value="FATTY ACID C-METHYL TRANSFERASE"/>
    <property type="match status" value="1"/>
</dbReference>
<evidence type="ECO:0000256" key="2">
    <source>
        <dbReference type="ARBA" id="ARBA00022603"/>
    </source>
</evidence>
<keyword evidence="4" id="KW-0949">S-adenosyl-L-methionine</keyword>
<dbReference type="InterPro" id="IPR029063">
    <property type="entry name" value="SAM-dependent_MTases_sf"/>
</dbReference>
<dbReference type="CDD" id="cd02440">
    <property type="entry name" value="AdoMet_MTases"/>
    <property type="match status" value="1"/>
</dbReference>
<evidence type="ECO:0000256" key="3">
    <source>
        <dbReference type="ARBA" id="ARBA00022679"/>
    </source>
</evidence>
<dbReference type="SUPFAM" id="SSF53335">
    <property type="entry name" value="S-adenosyl-L-methionine-dependent methyltransferases"/>
    <property type="match status" value="1"/>
</dbReference>
<name>A0A2V1GXM5_9GAMM</name>
<organism evidence="7 8">
    <name type="scientific">Pelagibaculum spongiae</name>
    <dbReference type="NCBI Taxonomy" id="2080658"/>
    <lineage>
        <taxon>Bacteria</taxon>
        <taxon>Pseudomonadati</taxon>
        <taxon>Pseudomonadota</taxon>
        <taxon>Gammaproteobacteria</taxon>
        <taxon>Oceanospirillales</taxon>
        <taxon>Pelagibaculum</taxon>
    </lineage>
</organism>
<accession>A0A2V1GXM5</accession>
<dbReference type="GO" id="GO:0032259">
    <property type="term" value="P:methylation"/>
    <property type="evidence" value="ECO:0007669"/>
    <property type="project" value="UniProtKB-KW"/>
</dbReference>